<feature type="compositionally biased region" description="Basic residues" evidence="1">
    <location>
        <begin position="510"/>
        <end position="523"/>
    </location>
</feature>
<evidence type="ECO:0000313" key="3">
    <source>
        <dbReference type="Proteomes" id="UP001301769"/>
    </source>
</evidence>
<gene>
    <name evidence="2" type="ORF">QBC37DRAFT_133716</name>
</gene>
<dbReference type="EMBL" id="MU858441">
    <property type="protein sequence ID" value="KAK4206319.1"/>
    <property type="molecule type" value="Genomic_DNA"/>
</dbReference>
<accession>A0AAN7B106</accession>
<dbReference type="AlphaFoldDB" id="A0AAN7B106"/>
<organism evidence="2 3">
    <name type="scientific">Rhypophila decipiens</name>
    <dbReference type="NCBI Taxonomy" id="261697"/>
    <lineage>
        <taxon>Eukaryota</taxon>
        <taxon>Fungi</taxon>
        <taxon>Dikarya</taxon>
        <taxon>Ascomycota</taxon>
        <taxon>Pezizomycotina</taxon>
        <taxon>Sordariomycetes</taxon>
        <taxon>Sordariomycetidae</taxon>
        <taxon>Sordariales</taxon>
        <taxon>Naviculisporaceae</taxon>
        <taxon>Rhypophila</taxon>
    </lineage>
</organism>
<sequence>MADDTSLIGRIQNAFMSATNEVVVTAANINFDFSMVKYEAPPEYRGISEALTSTRRQQAEAGEIHITARRLGALFEGTCPPTPKLIATYGTRATEIARTAAHSKSLDASNWIFSAYTGIDATSLWAAATSKKAALPVHLLACLLARAWEEGEATSLWVELVTERRKEIVAELEAREEMPFAHMSAAAQADITREQLAKWDASARAWLRTADSVMNLQHKQLLLIIKNISLPVNEETITYRSIISAWTSALSTMEKVIEGGPHVVRDGAVLLALSSWHLYADMIVVGEPNGSTEVTMSDPLVRSSGILTLGFSGSGVHEKNGVYWSLSLAHHKFYGRPVTKTGHVDGLSTRLTFLEFQQTIIGAILSHWRIPVGDTAEALGFLLHLGRHMLRDCSPSDHGHRWIESLTVPIIEYFNDEANGTAAIMLGRRREILIPNNQDGNVDRHLFGLRDVPTLFKMIPDVRGCIEFIKRLTITVPGLRDREPVIAYLEQGNWHFEPLFELSSTMKQSQSKRPRKTRTRRGGSKSLFERQRTQLTRLHDAKRFAFYFGDADVAALFISETIPSPSSSISEISYSHIPPPSIKYSDLKWLMDHELLTPETLRRTIFDTHSSVIETLVQVALGTKLYSGLPEDGATISSQVLLSPFRPRALEPIRVSLHHNEQDERFDPHMTFHRNLKPDQYVKYSISLIAYFETGKDLLGGESSETFGRLLGACIGDSIYIPRKIILDPYDQAETSQRFTRLLGNIGKPGLTLLTCPRQPDSRDNATSNWRQCSAPYDGVPEDMFRQTTLHLSLTEWSSPLWGSSAVGERDSNGIHAEAVVSVRDAGRWVADIDPFRALQTEHITTLNSQQSCSHLKKVRGRPLPHMKTIATWDQVLDCDEGLIVVKAHNNWVGRLAVVSVLSHHCKLRQKRIVICPGSESVCWECVRLTSNLNLNQNQNLIFVY</sequence>
<evidence type="ECO:0000313" key="2">
    <source>
        <dbReference type="EMBL" id="KAK4206319.1"/>
    </source>
</evidence>
<dbReference type="Proteomes" id="UP001301769">
    <property type="component" value="Unassembled WGS sequence"/>
</dbReference>
<name>A0AAN7B106_9PEZI</name>
<proteinExistence type="predicted"/>
<reference evidence="2" key="1">
    <citation type="journal article" date="2023" name="Mol. Phylogenet. Evol.">
        <title>Genome-scale phylogeny and comparative genomics of the fungal order Sordariales.</title>
        <authorList>
            <person name="Hensen N."/>
            <person name="Bonometti L."/>
            <person name="Westerberg I."/>
            <person name="Brannstrom I.O."/>
            <person name="Guillou S."/>
            <person name="Cros-Aarteil S."/>
            <person name="Calhoun S."/>
            <person name="Haridas S."/>
            <person name="Kuo A."/>
            <person name="Mondo S."/>
            <person name="Pangilinan J."/>
            <person name="Riley R."/>
            <person name="LaButti K."/>
            <person name="Andreopoulos B."/>
            <person name="Lipzen A."/>
            <person name="Chen C."/>
            <person name="Yan M."/>
            <person name="Daum C."/>
            <person name="Ng V."/>
            <person name="Clum A."/>
            <person name="Steindorff A."/>
            <person name="Ohm R.A."/>
            <person name="Martin F."/>
            <person name="Silar P."/>
            <person name="Natvig D.O."/>
            <person name="Lalanne C."/>
            <person name="Gautier V."/>
            <person name="Ament-Velasquez S.L."/>
            <person name="Kruys A."/>
            <person name="Hutchinson M.I."/>
            <person name="Powell A.J."/>
            <person name="Barry K."/>
            <person name="Miller A.N."/>
            <person name="Grigoriev I.V."/>
            <person name="Debuchy R."/>
            <person name="Gladieux P."/>
            <person name="Hiltunen Thoren M."/>
            <person name="Johannesson H."/>
        </authorList>
    </citation>
    <scope>NUCLEOTIDE SEQUENCE</scope>
    <source>
        <strain evidence="2">PSN293</strain>
    </source>
</reference>
<reference evidence="2" key="2">
    <citation type="submission" date="2023-05" db="EMBL/GenBank/DDBJ databases">
        <authorList>
            <consortium name="Lawrence Berkeley National Laboratory"/>
            <person name="Steindorff A."/>
            <person name="Hensen N."/>
            <person name="Bonometti L."/>
            <person name="Westerberg I."/>
            <person name="Brannstrom I.O."/>
            <person name="Guillou S."/>
            <person name="Cros-Aarteil S."/>
            <person name="Calhoun S."/>
            <person name="Haridas S."/>
            <person name="Kuo A."/>
            <person name="Mondo S."/>
            <person name="Pangilinan J."/>
            <person name="Riley R."/>
            <person name="Labutti K."/>
            <person name="Andreopoulos B."/>
            <person name="Lipzen A."/>
            <person name="Chen C."/>
            <person name="Yanf M."/>
            <person name="Daum C."/>
            <person name="Ng V."/>
            <person name="Clum A."/>
            <person name="Ohm R."/>
            <person name="Martin F."/>
            <person name="Silar P."/>
            <person name="Natvig D."/>
            <person name="Lalanne C."/>
            <person name="Gautier V."/>
            <person name="Ament-Velasquez S.L."/>
            <person name="Kruys A."/>
            <person name="Hutchinson M.I."/>
            <person name="Powell A.J."/>
            <person name="Barry K."/>
            <person name="Miller A.N."/>
            <person name="Grigoriev I.V."/>
            <person name="Debuchy R."/>
            <person name="Gladieux P."/>
            <person name="Thoren M.H."/>
            <person name="Johannesson H."/>
        </authorList>
    </citation>
    <scope>NUCLEOTIDE SEQUENCE</scope>
    <source>
        <strain evidence="2">PSN293</strain>
    </source>
</reference>
<evidence type="ECO:0000256" key="1">
    <source>
        <dbReference type="SAM" id="MobiDB-lite"/>
    </source>
</evidence>
<comment type="caution">
    <text evidence="2">The sequence shown here is derived from an EMBL/GenBank/DDBJ whole genome shotgun (WGS) entry which is preliminary data.</text>
</comment>
<keyword evidence="3" id="KW-1185">Reference proteome</keyword>
<feature type="region of interest" description="Disordered" evidence="1">
    <location>
        <begin position="505"/>
        <end position="526"/>
    </location>
</feature>
<protein>
    <submittedName>
        <fullName evidence="2">Uncharacterized protein</fullName>
    </submittedName>
</protein>